<dbReference type="SUPFAM" id="SSF55781">
    <property type="entry name" value="GAF domain-like"/>
    <property type="match status" value="1"/>
</dbReference>
<dbReference type="InterPro" id="IPR011006">
    <property type="entry name" value="CheY-like_superfamily"/>
</dbReference>
<evidence type="ECO:0000259" key="5">
    <source>
        <dbReference type="PROSITE" id="PS50921"/>
    </source>
</evidence>
<accession>A0A2M9BDV6</accession>
<keyword evidence="1" id="KW-0808">Transferase</keyword>
<keyword evidence="3" id="KW-0805">Transcription regulation</keyword>
<dbReference type="InterPro" id="IPR012074">
    <property type="entry name" value="GAF_ANTAR"/>
</dbReference>
<dbReference type="Pfam" id="PF03861">
    <property type="entry name" value="ANTAR"/>
    <property type="match status" value="1"/>
</dbReference>
<sequence length="250" mass="27333">MATEHELAARFAALGRQLFREDDAVPTVERVVQLAIELVPACDDCGLMLRRRRATVVTASASSPRGERCDNLQYQLDEGPCLEAIWEDESYLSGDLENDPRWRRWGPAAAAEGIHSVLSIRLVSDDETIGSLNLYAEEYDAFSADDVDTALIFASHATLAMSSARLVTGLRTAMQSRHLIGIAQGILVARYEIDVESAFDVLRRCSNDTNIRLSDIAAQVVAAGALPPDLLDRSLAQETGRRGHDSPDPP</sequence>
<dbReference type="SMART" id="SM01012">
    <property type="entry name" value="ANTAR"/>
    <property type="match status" value="1"/>
</dbReference>
<keyword evidence="2" id="KW-0418">Kinase</keyword>
<feature type="domain" description="ANTAR" evidence="5">
    <location>
        <begin position="160"/>
        <end position="221"/>
    </location>
</feature>
<dbReference type="SUPFAM" id="SSF52172">
    <property type="entry name" value="CheY-like"/>
    <property type="match status" value="1"/>
</dbReference>
<dbReference type="InterPro" id="IPR003018">
    <property type="entry name" value="GAF"/>
</dbReference>
<dbReference type="PIRSF" id="PIRSF036625">
    <property type="entry name" value="GAF_ANTAR"/>
    <property type="match status" value="1"/>
</dbReference>
<dbReference type="Gene3D" id="1.10.10.10">
    <property type="entry name" value="Winged helix-like DNA-binding domain superfamily/Winged helix DNA-binding domain"/>
    <property type="match status" value="1"/>
</dbReference>
<evidence type="ECO:0000256" key="2">
    <source>
        <dbReference type="ARBA" id="ARBA00022777"/>
    </source>
</evidence>
<gene>
    <name evidence="6" type="ORF">CLV56_0344</name>
</gene>
<dbReference type="Gene3D" id="3.30.450.40">
    <property type="match status" value="1"/>
</dbReference>
<dbReference type="PROSITE" id="PS50921">
    <property type="entry name" value="ANTAR"/>
    <property type="match status" value="1"/>
</dbReference>
<dbReference type="EMBL" id="PGEZ01000001">
    <property type="protein sequence ID" value="PJJ56140.1"/>
    <property type="molecule type" value="Genomic_DNA"/>
</dbReference>
<evidence type="ECO:0000313" key="6">
    <source>
        <dbReference type="EMBL" id="PJJ56140.1"/>
    </source>
</evidence>
<evidence type="ECO:0000256" key="3">
    <source>
        <dbReference type="ARBA" id="ARBA00023015"/>
    </source>
</evidence>
<dbReference type="InterPro" id="IPR005561">
    <property type="entry name" value="ANTAR"/>
</dbReference>
<dbReference type="GO" id="GO:0003723">
    <property type="term" value="F:RNA binding"/>
    <property type="evidence" value="ECO:0007669"/>
    <property type="project" value="InterPro"/>
</dbReference>
<name>A0A2M9BDV6_9ACTN</name>
<protein>
    <submittedName>
        <fullName evidence="6">GAF domain-containing protein</fullName>
    </submittedName>
</protein>
<dbReference type="RefSeq" id="WP_170224746.1">
    <property type="nucleotide sequence ID" value="NZ_PGEZ01000001.1"/>
</dbReference>
<dbReference type="Proteomes" id="UP000230842">
    <property type="component" value="Unassembled WGS sequence"/>
</dbReference>
<organism evidence="6 7">
    <name type="scientific">Mumia flava</name>
    <dbReference type="NCBI Taxonomy" id="1348852"/>
    <lineage>
        <taxon>Bacteria</taxon>
        <taxon>Bacillati</taxon>
        <taxon>Actinomycetota</taxon>
        <taxon>Actinomycetes</taxon>
        <taxon>Propionibacteriales</taxon>
        <taxon>Nocardioidaceae</taxon>
        <taxon>Mumia</taxon>
    </lineage>
</organism>
<evidence type="ECO:0000256" key="4">
    <source>
        <dbReference type="ARBA" id="ARBA00023163"/>
    </source>
</evidence>
<dbReference type="Pfam" id="PF13185">
    <property type="entry name" value="GAF_2"/>
    <property type="match status" value="1"/>
</dbReference>
<evidence type="ECO:0000313" key="7">
    <source>
        <dbReference type="Proteomes" id="UP000230842"/>
    </source>
</evidence>
<proteinExistence type="predicted"/>
<evidence type="ECO:0000256" key="1">
    <source>
        <dbReference type="ARBA" id="ARBA00022679"/>
    </source>
</evidence>
<keyword evidence="4" id="KW-0804">Transcription</keyword>
<comment type="caution">
    <text evidence="6">The sequence shown here is derived from an EMBL/GenBank/DDBJ whole genome shotgun (WGS) entry which is preliminary data.</text>
</comment>
<keyword evidence="7" id="KW-1185">Reference proteome</keyword>
<reference evidence="6 7" key="1">
    <citation type="submission" date="2017-11" db="EMBL/GenBank/DDBJ databases">
        <title>Genomic Encyclopedia of Archaeal and Bacterial Type Strains, Phase II (KMG-II): From Individual Species to Whole Genera.</title>
        <authorList>
            <person name="Goeker M."/>
        </authorList>
    </citation>
    <scope>NUCLEOTIDE SEQUENCE [LARGE SCALE GENOMIC DNA]</scope>
    <source>
        <strain evidence="6 7">DSM 27763</strain>
    </source>
</reference>
<dbReference type="InterPro" id="IPR029016">
    <property type="entry name" value="GAF-like_dom_sf"/>
</dbReference>
<dbReference type="AlphaFoldDB" id="A0A2M9BDV6"/>
<dbReference type="GO" id="GO:0016301">
    <property type="term" value="F:kinase activity"/>
    <property type="evidence" value="ECO:0007669"/>
    <property type="project" value="UniProtKB-KW"/>
</dbReference>
<dbReference type="InterPro" id="IPR036388">
    <property type="entry name" value="WH-like_DNA-bd_sf"/>
</dbReference>
<dbReference type="SMART" id="SM00065">
    <property type="entry name" value="GAF"/>
    <property type="match status" value="1"/>
</dbReference>